<sequence length="341" mass="38453">MDFFDEELSAALGEDLQNTLSQEDNTYSSQEVPFPHWGFPEINLKNTYSSTLIPRNSSATNLSALSAMEAPLVSTEIPTKQQNSKSSTSSINLNQPFCSPMILTFGNCQEVTLGSFSPEGDTMSEVLLSQESHMNLKDAIIKDTQKKKKKKTARRVRPASQTYDHIVAERKRREQISQRFVALSALVPGLKKMDKNSVLGDAINYLKHLQERVQTLEEQAANQRRESSVLMRRSQLLIEDEGSSDEMGCPDEQILPEIEAKVCNKNILLRIHCKNHRGLLVKILSEIEKRNLSVVNTNVAPFGSLALDISIIAEMDKEFNLTMQELMRRLRSALRQVQQSD</sequence>
<evidence type="ECO:0000259" key="6">
    <source>
        <dbReference type="PROSITE" id="PS50888"/>
    </source>
</evidence>
<dbReference type="InterPro" id="IPR002912">
    <property type="entry name" value="ACT_dom"/>
</dbReference>
<protein>
    <submittedName>
        <fullName evidence="9">Transcription factor bHLH25</fullName>
    </submittedName>
</protein>
<reference evidence="9" key="1">
    <citation type="submission" date="2025-08" db="UniProtKB">
        <authorList>
            <consortium name="RefSeq"/>
        </authorList>
    </citation>
    <scope>IDENTIFICATION</scope>
    <source>
        <tissue evidence="9">Leaves</tissue>
    </source>
</reference>
<evidence type="ECO:0000256" key="5">
    <source>
        <dbReference type="SAM" id="Coils"/>
    </source>
</evidence>
<evidence type="ECO:0000259" key="7">
    <source>
        <dbReference type="PROSITE" id="PS51671"/>
    </source>
</evidence>
<dbReference type="Proteomes" id="UP001652660">
    <property type="component" value="Chromosome 2e"/>
</dbReference>
<keyword evidence="2" id="KW-0805">Transcription regulation</keyword>
<dbReference type="InterPro" id="IPR052610">
    <property type="entry name" value="bHLH_transcription_regulator"/>
</dbReference>
<evidence type="ECO:0000256" key="2">
    <source>
        <dbReference type="ARBA" id="ARBA00023015"/>
    </source>
</evidence>
<keyword evidence="4" id="KW-0539">Nucleus</keyword>
<dbReference type="RefSeq" id="XP_071937001.1">
    <property type="nucleotide sequence ID" value="XM_072080900.1"/>
</dbReference>
<dbReference type="PROSITE" id="PS50888">
    <property type="entry name" value="BHLH"/>
    <property type="match status" value="1"/>
</dbReference>
<gene>
    <name evidence="9" type="primary">LOC113732873</name>
</gene>
<evidence type="ECO:0000313" key="8">
    <source>
        <dbReference type="Proteomes" id="UP001652660"/>
    </source>
</evidence>
<dbReference type="PROSITE" id="PS51671">
    <property type="entry name" value="ACT"/>
    <property type="match status" value="1"/>
</dbReference>
<keyword evidence="3" id="KW-0804">Transcription</keyword>
<keyword evidence="5" id="KW-0175">Coiled coil</keyword>
<dbReference type="PANTHER" id="PTHR45959:SF2">
    <property type="entry name" value="BHLH TRANSCRIPTION FACTOR"/>
    <property type="match status" value="1"/>
</dbReference>
<evidence type="ECO:0000313" key="9">
    <source>
        <dbReference type="RefSeq" id="XP_071937001.1"/>
    </source>
</evidence>
<organism evidence="8 9">
    <name type="scientific">Coffea arabica</name>
    <name type="common">Arabian coffee</name>
    <dbReference type="NCBI Taxonomy" id="13443"/>
    <lineage>
        <taxon>Eukaryota</taxon>
        <taxon>Viridiplantae</taxon>
        <taxon>Streptophyta</taxon>
        <taxon>Embryophyta</taxon>
        <taxon>Tracheophyta</taxon>
        <taxon>Spermatophyta</taxon>
        <taxon>Magnoliopsida</taxon>
        <taxon>eudicotyledons</taxon>
        <taxon>Gunneridae</taxon>
        <taxon>Pentapetalae</taxon>
        <taxon>asterids</taxon>
        <taxon>lamiids</taxon>
        <taxon>Gentianales</taxon>
        <taxon>Rubiaceae</taxon>
        <taxon>Ixoroideae</taxon>
        <taxon>Gardenieae complex</taxon>
        <taxon>Bertiereae - Coffeeae clade</taxon>
        <taxon>Coffeeae</taxon>
        <taxon>Coffea</taxon>
    </lineage>
</organism>
<dbReference type="Pfam" id="PF22754">
    <property type="entry name" value="bHLH-TF_ACT-like_plant"/>
    <property type="match status" value="1"/>
</dbReference>
<comment type="subcellular location">
    <subcellularLocation>
        <location evidence="1">Nucleus</location>
    </subcellularLocation>
</comment>
<dbReference type="SMART" id="SM00353">
    <property type="entry name" value="HLH"/>
    <property type="match status" value="1"/>
</dbReference>
<evidence type="ECO:0000256" key="1">
    <source>
        <dbReference type="ARBA" id="ARBA00004123"/>
    </source>
</evidence>
<proteinExistence type="predicted"/>
<dbReference type="Gene3D" id="4.10.280.10">
    <property type="entry name" value="Helix-loop-helix DNA-binding domain"/>
    <property type="match status" value="1"/>
</dbReference>
<dbReference type="InterPro" id="IPR054502">
    <property type="entry name" value="bHLH-TF_ACT-like_plant"/>
</dbReference>
<feature type="domain" description="ACT" evidence="7">
    <location>
        <begin position="268"/>
        <end position="341"/>
    </location>
</feature>
<feature type="domain" description="BHLH" evidence="6">
    <location>
        <begin position="160"/>
        <end position="209"/>
    </location>
</feature>
<dbReference type="PANTHER" id="PTHR45959">
    <property type="entry name" value="BHLH TRANSCRIPTION FACTOR"/>
    <property type="match status" value="1"/>
</dbReference>
<dbReference type="SUPFAM" id="SSF47459">
    <property type="entry name" value="HLH, helix-loop-helix DNA-binding domain"/>
    <property type="match status" value="1"/>
</dbReference>
<evidence type="ECO:0000256" key="3">
    <source>
        <dbReference type="ARBA" id="ARBA00023163"/>
    </source>
</evidence>
<feature type="coiled-coil region" evidence="5">
    <location>
        <begin position="199"/>
        <end position="233"/>
    </location>
</feature>
<dbReference type="InterPro" id="IPR036638">
    <property type="entry name" value="HLH_DNA-bd_sf"/>
</dbReference>
<evidence type="ECO:0000256" key="4">
    <source>
        <dbReference type="ARBA" id="ARBA00023242"/>
    </source>
</evidence>
<dbReference type="CDD" id="cd02116">
    <property type="entry name" value="ACT"/>
    <property type="match status" value="1"/>
</dbReference>
<dbReference type="GeneID" id="113732873"/>
<dbReference type="Pfam" id="PF00010">
    <property type="entry name" value="HLH"/>
    <property type="match status" value="1"/>
</dbReference>
<name>A0ABM4WYY4_COFAR</name>
<accession>A0ABM4WYY4</accession>
<dbReference type="InterPro" id="IPR011598">
    <property type="entry name" value="bHLH_dom"/>
</dbReference>
<keyword evidence="8" id="KW-1185">Reference proteome</keyword>